<keyword evidence="4 5" id="KW-0472">Membrane</keyword>
<feature type="transmembrane region" description="Helical" evidence="5">
    <location>
        <begin position="120"/>
        <end position="138"/>
    </location>
</feature>
<feature type="transmembrane region" description="Helical" evidence="5">
    <location>
        <begin position="260"/>
        <end position="279"/>
    </location>
</feature>
<feature type="domain" description="EamA" evidence="6">
    <location>
        <begin position="147"/>
        <end position="277"/>
    </location>
</feature>
<evidence type="ECO:0000256" key="2">
    <source>
        <dbReference type="ARBA" id="ARBA00022692"/>
    </source>
</evidence>
<feature type="transmembrane region" description="Helical" evidence="5">
    <location>
        <begin position="150"/>
        <end position="168"/>
    </location>
</feature>
<comment type="caution">
    <text evidence="7">The sequence shown here is derived from an EMBL/GenBank/DDBJ whole genome shotgun (WGS) entry which is preliminary data.</text>
</comment>
<dbReference type="InterPro" id="IPR000620">
    <property type="entry name" value="EamA_dom"/>
</dbReference>
<feature type="transmembrane region" description="Helical" evidence="5">
    <location>
        <begin position="205"/>
        <end position="223"/>
    </location>
</feature>
<dbReference type="Pfam" id="PF00892">
    <property type="entry name" value="EamA"/>
    <property type="match status" value="2"/>
</dbReference>
<feature type="transmembrane region" description="Helical" evidence="5">
    <location>
        <begin position="235"/>
        <end position="254"/>
    </location>
</feature>
<dbReference type="AlphaFoldDB" id="A0A4U1BKF4"/>
<dbReference type="PANTHER" id="PTHR32322:SF9">
    <property type="entry name" value="AMINO-ACID METABOLITE EFFLUX PUMP-RELATED"/>
    <property type="match status" value="1"/>
</dbReference>
<comment type="subcellular location">
    <subcellularLocation>
        <location evidence="1">Membrane</location>
        <topology evidence="1">Multi-pass membrane protein</topology>
    </subcellularLocation>
</comment>
<dbReference type="Proteomes" id="UP000305675">
    <property type="component" value="Unassembled WGS sequence"/>
</dbReference>
<evidence type="ECO:0000256" key="5">
    <source>
        <dbReference type="SAM" id="Phobius"/>
    </source>
</evidence>
<feature type="transmembrane region" description="Helical" evidence="5">
    <location>
        <begin position="180"/>
        <end position="199"/>
    </location>
</feature>
<gene>
    <name evidence="7" type="ORF">FCL42_16170</name>
</gene>
<dbReference type="InterPro" id="IPR037185">
    <property type="entry name" value="EmrE-like"/>
</dbReference>
<evidence type="ECO:0000256" key="4">
    <source>
        <dbReference type="ARBA" id="ARBA00023136"/>
    </source>
</evidence>
<evidence type="ECO:0000313" key="8">
    <source>
        <dbReference type="Proteomes" id="UP000305675"/>
    </source>
</evidence>
<sequence>MKAVVLTLTSLIAFAGNSIVCRMALGSGIIDPASFTSIRLLSGAVTLVVLHYWVSYSTKKASVDDAKGSWRASLALFLYALCFSYAYLSLQTATGALILFAAVQITMLLLSALKGTKLHWTEWLGTIAAFAGFVYLVAPELATPSLKGLVLMSISGIAWGLYTLAGRGSTDPLSDTMHNFVRTMPMLLVLTMATAEVAVLSSKGVALALASGALMSGLGYAIWYQVLRQISAVQAAVVQLSVPVIAALGGVIFVGEAIDLRLMTSALIILGGILMVILGKRYALPS</sequence>
<keyword evidence="8" id="KW-1185">Reference proteome</keyword>
<proteinExistence type="predicted"/>
<evidence type="ECO:0000259" key="6">
    <source>
        <dbReference type="Pfam" id="PF00892"/>
    </source>
</evidence>
<evidence type="ECO:0000256" key="3">
    <source>
        <dbReference type="ARBA" id="ARBA00022989"/>
    </source>
</evidence>
<evidence type="ECO:0000256" key="1">
    <source>
        <dbReference type="ARBA" id="ARBA00004141"/>
    </source>
</evidence>
<protein>
    <submittedName>
        <fullName evidence="7">DMT family transporter</fullName>
    </submittedName>
</protein>
<dbReference type="GO" id="GO:0016020">
    <property type="term" value="C:membrane"/>
    <property type="evidence" value="ECO:0007669"/>
    <property type="project" value="UniProtKB-SubCell"/>
</dbReference>
<dbReference type="PANTHER" id="PTHR32322">
    <property type="entry name" value="INNER MEMBRANE TRANSPORTER"/>
    <property type="match status" value="1"/>
</dbReference>
<dbReference type="EMBL" id="SWCJ01000015">
    <property type="protein sequence ID" value="TKB51953.1"/>
    <property type="molecule type" value="Genomic_DNA"/>
</dbReference>
<dbReference type="RefSeq" id="WP_136864467.1">
    <property type="nucleotide sequence ID" value="NZ_SWCJ01000015.1"/>
</dbReference>
<keyword evidence="3 5" id="KW-1133">Transmembrane helix</keyword>
<feature type="domain" description="EamA" evidence="6">
    <location>
        <begin position="2"/>
        <end position="136"/>
    </location>
</feature>
<name>A0A4U1BKF4_9GAMM</name>
<feature type="transmembrane region" description="Helical" evidence="5">
    <location>
        <begin position="94"/>
        <end position="113"/>
    </location>
</feature>
<dbReference type="OrthoDB" id="321830at2"/>
<dbReference type="SUPFAM" id="SSF103481">
    <property type="entry name" value="Multidrug resistance efflux transporter EmrE"/>
    <property type="match status" value="2"/>
</dbReference>
<accession>A0A4U1BKF4</accession>
<evidence type="ECO:0000313" key="7">
    <source>
        <dbReference type="EMBL" id="TKB51953.1"/>
    </source>
</evidence>
<feature type="transmembrane region" description="Helical" evidence="5">
    <location>
        <begin position="36"/>
        <end position="56"/>
    </location>
</feature>
<feature type="transmembrane region" description="Helical" evidence="5">
    <location>
        <begin position="68"/>
        <end position="88"/>
    </location>
</feature>
<reference evidence="7 8" key="1">
    <citation type="submission" date="2019-04" db="EMBL/GenBank/DDBJ databases">
        <authorList>
            <person name="Hwang J.C."/>
        </authorList>
    </citation>
    <scope>NUCLEOTIDE SEQUENCE [LARGE SCALE GENOMIC DNA]</scope>
    <source>
        <strain evidence="7 8">IMCC35002</strain>
    </source>
</reference>
<dbReference type="InterPro" id="IPR050638">
    <property type="entry name" value="AA-Vitamin_Transporters"/>
</dbReference>
<keyword evidence="2 5" id="KW-0812">Transmembrane</keyword>
<organism evidence="7 8">
    <name type="scientific">Ferrimonas aestuarii</name>
    <dbReference type="NCBI Taxonomy" id="2569539"/>
    <lineage>
        <taxon>Bacteria</taxon>
        <taxon>Pseudomonadati</taxon>
        <taxon>Pseudomonadota</taxon>
        <taxon>Gammaproteobacteria</taxon>
        <taxon>Alteromonadales</taxon>
        <taxon>Ferrimonadaceae</taxon>
        <taxon>Ferrimonas</taxon>
    </lineage>
</organism>